<name>A0AAP9R286_KLEAE</name>
<protein>
    <submittedName>
        <fullName evidence="1">DUF2913 family protein</fullName>
    </submittedName>
</protein>
<evidence type="ECO:0000313" key="1">
    <source>
        <dbReference type="EMBL" id="QMR43080.1"/>
    </source>
</evidence>
<dbReference type="Pfam" id="PF11140">
    <property type="entry name" value="DUF2913"/>
    <property type="match status" value="1"/>
</dbReference>
<sequence length="201" mass="22821">MTDTEQTTATAHMAWCALIALHTARLDGVAGSEAQQNLFITRWLAEARRTRRFPREVARDIDWLLKQGRTLGVRAKLPFKLHFIWQATTGSLEDQPDLYRLTHALETAREYHWVYHVLSDEQWQGRRRVRLNPEVNGVCVLKSSLDAAFDDNGKQCAPVRVRITGQVAGLQSLLASCGWKASLEDGDHYRLLAEVTAHCRS</sequence>
<evidence type="ECO:0000313" key="2">
    <source>
        <dbReference type="Proteomes" id="UP000514462"/>
    </source>
</evidence>
<organism evidence="1 2">
    <name type="scientific">Klebsiella aerogenes</name>
    <name type="common">Enterobacter aerogenes</name>
    <dbReference type="NCBI Taxonomy" id="548"/>
    <lineage>
        <taxon>Bacteria</taxon>
        <taxon>Pseudomonadati</taxon>
        <taxon>Pseudomonadota</taxon>
        <taxon>Gammaproteobacteria</taxon>
        <taxon>Enterobacterales</taxon>
        <taxon>Enterobacteriaceae</taxon>
        <taxon>Klebsiella/Raoultella group</taxon>
        <taxon>Klebsiella</taxon>
    </lineage>
</organism>
<dbReference type="AlphaFoldDB" id="A0AAP9R286"/>
<proteinExistence type="predicted"/>
<dbReference type="Proteomes" id="UP000514462">
    <property type="component" value="Plasmid pRHBSTW-00938_2"/>
</dbReference>
<dbReference type="RefSeq" id="WP_182015459.1">
    <property type="nucleotide sequence ID" value="NZ_CP055905.1"/>
</dbReference>
<accession>A0AAP9R286</accession>
<geneLocation type="plasmid" evidence="2">
    <name>prhbstw-00938_2</name>
</geneLocation>
<keyword evidence="1" id="KW-0614">Plasmid</keyword>
<gene>
    <name evidence="1" type="ORF">HV331_26730</name>
</gene>
<reference evidence="2" key="1">
    <citation type="submission" date="2020-06" db="EMBL/GenBank/DDBJ databases">
        <title>REHAB project genomes.</title>
        <authorList>
            <person name="Shaw L.P."/>
        </authorList>
    </citation>
    <scope>NUCLEOTIDE SEQUENCE [LARGE SCALE GENOMIC DNA]</scope>
    <source>
        <strain evidence="2">RHBSTW-00938</strain>
        <plasmid evidence="2">prhbstw-00938_2</plasmid>
    </source>
</reference>
<dbReference type="EMBL" id="CP055905">
    <property type="protein sequence ID" value="QMR43080.1"/>
    <property type="molecule type" value="Genomic_DNA"/>
</dbReference>
<dbReference type="InterPro" id="IPR021316">
    <property type="entry name" value="DUF2913"/>
</dbReference>